<evidence type="ECO:0000313" key="1">
    <source>
        <dbReference type="EMBL" id="CAK5091628.1"/>
    </source>
</evidence>
<dbReference type="Proteomes" id="UP001497535">
    <property type="component" value="Unassembled WGS sequence"/>
</dbReference>
<gene>
    <name evidence="1" type="ORF">MENTE1834_LOCUS39473</name>
</gene>
<name>A0ACB1AND1_MELEN</name>
<sequence>MATTIDARRVSTRLDDNLSPSASHGVGSGRRASGSRQSRWDLKMISLAKNFFKMSKLQNAKKFSKCQKNIKTPKIFHNAKKFFKTTKVSKCQKNFKMSKISKRQQKLHNAKKFFHNAKLLFLQISSQKTRHAFLFPLLILVLPLNMRIFYPFNPFHFPNKRKYIFFFFLQLFLGILRTFLFTSIPLFLFFPTQHLVENRPQGHAV</sequence>
<organism evidence="1 2">
    <name type="scientific">Meloidogyne enterolobii</name>
    <name type="common">Root-knot nematode worm</name>
    <name type="synonym">Meloidogyne mayaguensis</name>
    <dbReference type="NCBI Taxonomy" id="390850"/>
    <lineage>
        <taxon>Eukaryota</taxon>
        <taxon>Metazoa</taxon>
        <taxon>Ecdysozoa</taxon>
        <taxon>Nematoda</taxon>
        <taxon>Chromadorea</taxon>
        <taxon>Rhabditida</taxon>
        <taxon>Tylenchina</taxon>
        <taxon>Tylenchomorpha</taxon>
        <taxon>Tylenchoidea</taxon>
        <taxon>Meloidogynidae</taxon>
        <taxon>Meloidogyninae</taxon>
        <taxon>Meloidogyne</taxon>
    </lineage>
</organism>
<protein>
    <submittedName>
        <fullName evidence="1">Uncharacterized protein</fullName>
    </submittedName>
</protein>
<dbReference type="EMBL" id="CAVMJV010000089">
    <property type="protein sequence ID" value="CAK5091628.1"/>
    <property type="molecule type" value="Genomic_DNA"/>
</dbReference>
<comment type="caution">
    <text evidence="1">The sequence shown here is derived from an EMBL/GenBank/DDBJ whole genome shotgun (WGS) entry which is preliminary data.</text>
</comment>
<keyword evidence="2" id="KW-1185">Reference proteome</keyword>
<evidence type="ECO:0000313" key="2">
    <source>
        <dbReference type="Proteomes" id="UP001497535"/>
    </source>
</evidence>
<reference evidence="1" key="1">
    <citation type="submission" date="2023-11" db="EMBL/GenBank/DDBJ databases">
        <authorList>
            <person name="Poullet M."/>
        </authorList>
    </citation>
    <scope>NUCLEOTIDE SEQUENCE</scope>
    <source>
        <strain evidence="1">E1834</strain>
    </source>
</reference>
<accession>A0ACB1AND1</accession>
<proteinExistence type="predicted"/>